<dbReference type="Gramene" id="GBG78200">
    <property type="protein sequence ID" value="GBG78200"/>
    <property type="gene ID" value="CBR_g26233"/>
</dbReference>
<proteinExistence type="predicted"/>
<keyword evidence="2" id="KW-0067">ATP-binding</keyword>
<sequence length="1137" mass="124483">MQSDLIPYITGYTFVDRAHEKTFLVFLTQTSPVWQEGPNLLGTHKETTATMTMTMMIETLAMMIIMMIRAQRGRRRRTVASHGECREFGISQVLLAVMLLTPCHVDDTNLKWVFATVLAAPSSSSSSSPRTTMSSSYQHSSSSSSASEEGRGSGTPMTHIFSSTIRKDDDHLHPYSPHNPSDKEQHLDHHLHLSGLQHHRHHLHHNEKTWQESQRQLVTDDKAVPSHQASQPYPWPEELAREILDENLLSMPRGNSINLENVIARDGRLYGSYESSSEVWALSFSPADWSLFSLLNYGLWKVDLNSGTASLAEGHWLNNAGFGGSFLQAFTMLDDQRKSGSSTSLNRVAVVAEPFNTSLHAYNVDHGSIPPPFSIVRYMPDAPGDSRLLSLAWDSNHRILYASTPTVIYRMNLSVSDGRNAVLERWVGPDLSSVGLQDGSSIPRAMRVPEPFLSSFAISADGKLLYVAFARISAIGRLKTSSGALEVLAKTGSPEGAEFIEPVGLALTSDGCHLFVSEIGGRLILVSLAYSGGPVVSVRTVAIARRPDGRSVTVMRSLALTQDDTMLYVGRVDYQIWELAINKSALPPWGGPYPGNSYSPSPPRSVSPSAAPSPSTSSSPSPSPSPSPPARPSALPSMGVFIGTSAVVLVILAFSAAIVESRRHCLQSWFLQCESQGRSLGLVNDPACPWPWSSRKGSDQKGQQRVCSTTRDGLEAQLRPAAPVKQYSFQEIREACDGLSSARLVGQGAAAKVYKGQLSNGQAVAVKMMKGEFSETKFRQFQAELDVLGTLRHSHQCSIIGYCAEGGKSFIIYSPFAEGGTLHDRLHCARIASTDNAPEHQLSKDEDSKEDENRVEHPAWNRVGLGSSNSASSGMRRPAALSWPERVSIAQQIGRALRYLHEEVDPPVIHRDVKSKNVLLEDRSTCEGGAGRERGGEQGICRQRTVRAFLSDFGLAKLGQSIFGGRLWSGSTVDTYHVAGTFGYIAPEYYTSCRLTTKNDVYAFGVVLLELITGRKPFGGSLTADGEGRKAMGVHEGRKKEEDNEIGSLTLTSWVSRMLGGSAPPVAYWIRSDMPGRSVIPALTTRITSRETFKERIQQIADPEFHEKAAMWTGVLFAAWRRLPWPASRTVQSCDRG</sequence>
<feature type="region of interest" description="Disordered" evidence="3">
    <location>
        <begin position="833"/>
        <end position="855"/>
    </location>
</feature>
<dbReference type="PROSITE" id="PS00108">
    <property type="entry name" value="PROTEIN_KINASE_ST"/>
    <property type="match status" value="1"/>
</dbReference>
<feature type="compositionally biased region" description="Pro residues" evidence="3">
    <location>
        <begin position="621"/>
        <end position="631"/>
    </location>
</feature>
<dbReference type="GO" id="GO:0005524">
    <property type="term" value="F:ATP binding"/>
    <property type="evidence" value="ECO:0007669"/>
    <property type="project" value="UniProtKB-KW"/>
</dbReference>
<feature type="domain" description="Protein kinase" evidence="4">
    <location>
        <begin position="739"/>
        <end position="1105"/>
    </location>
</feature>
<evidence type="ECO:0000256" key="3">
    <source>
        <dbReference type="SAM" id="MobiDB-lite"/>
    </source>
</evidence>
<feature type="compositionally biased region" description="Low complexity" evidence="3">
    <location>
        <begin position="606"/>
        <end position="620"/>
    </location>
</feature>
<dbReference type="GO" id="GO:0004672">
    <property type="term" value="F:protein kinase activity"/>
    <property type="evidence" value="ECO:0007669"/>
    <property type="project" value="InterPro"/>
</dbReference>
<dbReference type="InterPro" id="IPR001245">
    <property type="entry name" value="Ser-Thr/Tyr_kinase_cat_dom"/>
</dbReference>
<dbReference type="Gene3D" id="3.30.200.20">
    <property type="entry name" value="Phosphorylase Kinase, domain 1"/>
    <property type="match status" value="1"/>
</dbReference>
<protein>
    <recommendedName>
        <fullName evidence="4">Protein kinase domain-containing protein</fullName>
    </recommendedName>
</protein>
<gene>
    <name evidence="5" type="ORF">CBR_g26233</name>
</gene>
<dbReference type="SUPFAM" id="SSF63829">
    <property type="entry name" value="Calcium-dependent phosphotriesterase"/>
    <property type="match status" value="1"/>
</dbReference>
<reference evidence="5 6" key="1">
    <citation type="journal article" date="2018" name="Cell">
        <title>The Chara Genome: Secondary Complexity and Implications for Plant Terrestrialization.</title>
        <authorList>
            <person name="Nishiyama T."/>
            <person name="Sakayama H."/>
            <person name="Vries J.D."/>
            <person name="Buschmann H."/>
            <person name="Saint-Marcoux D."/>
            <person name="Ullrich K.K."/>
            <person name="Haas F.B."/>
            <person name="Vanderstraeten L."/>
            <person name="Becker D."/>
            <person name="Lang D."/>
            <person name="Vosolsobe S."/>
            <person name="Rombauts S."/>
            <person name="Wilhelmsson P.K.I."/>
            <person name="Janitza P."/>
            <person name="Kern R."/>
            <person name="Heyl A."/>
            <person name="Rumpler F."/>
            <person name="Villalobos L.I.A.C."/>
            <person name="Clay J.M."/>
            <person name="Skokan R."/>
            <person name="Toyoda A."/>
            <person name="Suzuki Y."/>
            <person name="Kagoshima H."/>
            <person name="Schijlen E."/>
            <person name="Tajeshwar N."/>
            <person name="Catarino B."/>
            <person name="Hetherington A.J."/>
            <person name="Saltykova A."/>
            <person name="Bonnot C."/>
            <person name="Breuninger H."/>
            <person name="Symeonidi A."/>
            <person name="Radhakrishnan G.V."/>
            <person name="Van Nieuwerburgh F."/>
            <person name="Deforce D."/>
            <person name="Chang C."/>
            <person name="Karol K.G."/>
            <person name="Hedrich R."/>
            <person name="Ulvskov P."/>
            <person name="Glockner G."/>
            <person name="Delwiche C.F."/>
            <person name="Petrasek J."/>
            <person name="Van de Peer Y."/>
            <person name="Friml J."/>
            <person name="Beilby M."/>
            <person name="Dolan L."/>
            <person name="Kohara Y."/>
            <person name="Sugano S."/>
            <person name="Fujiyama A."/>
            <person name="Delaux P.-M."/>
            <person name="Quint M."/>
            <person name="TheiBen G."/>
            <person name="Hagemann M."/>
            <person name="Harholt J."/>
            <person name="Dunand C."/>
            <person name="Zachgo S."/>
            <person name="Langdale J."/>
            <person name="Maumus F."/>
            <person name="Straeten D.V.D."/>
            <person name="Gould S.B."/>
            <person name="Rensing S.A."/>
        </authorList>
    </citation>
    <scope>NUCLEOTIDE SEQUENCE [LARGE SCALE GENOMIC DNA]</scope>
    <source>
        <strain evidence="5 6">S276</strain>
    </source>
</reference>
<comment type="caution">
    <text evidence="5">The sequence shown here is derived from an EMBL/GenBank/DDBJ whole genome shotgun (WGS) entry which is preliminary data.</text>
</comment>
<feature type="region of interest" description="Disordered" evidence="3">
    <location>
        <begin position="121"/>
        <end position="160"/>
    </location>
</feature>
<evidence type="ECO:0000313" key="5">
    <source>
        <dbReference type="EMBL" id="GBG78200.1"/>
    </source>
</evidence>
<feature type="compositionally biased region" description="Basic and acidic residues" evidence="3">
    <location>
        <begin position="837"/>
        <end position="855"/>
    </location>
</feature>
<dbReference type="PROSITE" id="PS50011">
    <property type="entry name" value="PROTEIN_KINASE_DOM"/>
    <property type="match status" value="1"/>
</dbReference>
<evidence type="ECO:0000259" key="4">
    <source>
        <dbReference type="PROSITE" id="PS50011"/>
    </source>
</evidence>
<dbReference type="PANTHER" id="PTHR47989:SF47">
    <property type="entry name" value="SERINE_THREONINE-PROTEIN KINASE PBL28-RELATED"/>
    <property type="match status" value="1"/>
</dbReference>
<evidence type="ECO:0000313" key="6">
    <source>
        <dbReference type="Proteomes" id="UP000265515"/>
    </source>
</evidence>
<accession>A0A388L7B2</accession>
<dbReference type="InterPro" id="IPR011009">
    <property type="entry name" value="Kinase-like_dom_sf"/>
</dbReference>
<dbReference type="InterPro" id="IPR015943">
    <property type="entry name" value="WD40/YVTN_repeat-like_dom_sf"/>
</dbReference>
<evidence type="ECO:0000256" key="1">
    <source>
        <dbReference type="ARBA" id="ARBA00022741"/>
    </source>
</evidence>
<dbReference type="STRING" id="69332.A0A388L7B2"/>
<dbReference type="AlphaFoldDB" id="A0A388L7B2"/>
<name>A0A388L7B2_CHABU</name>
<dbReference type="Gene3D" id="2.130.10.10">
    <property type="entry name" value="YVTN repeat-like/Quinoprotein amine dehydrogenase"/>
    <property type="match status" value="1"/>
</dbReference>
<dbReference type="SMART" id="SM00220">
    <property type="entry name" value="S_TKc"/>
    <property type="match status" value="1"/>
</dbReference>
<dbReference type="InterPro" id="IPR000719">
    <property type="entry name" value="Prot_kinase_dom"/>
</dbReference>
<keyword evidence="1" id="KW-0547">Nucleotide-binding</keyword>
<organism evidence="5 6">
    <name type="scientific">Chara braunii</name>
    <name type="common">Braun's stonewort</name>
    <dbReference type="NCBI Taxonomy" id="69332"/>
    <lineage>
        <taxon>Eukaryota</taxon>
        <taxon>Viridiplantae</taxon>
        <taxon>Streptophyta</taxon>
        <taxon>Charophyceae</taxon>
        <taxon>Charales</taxon>
        <taxon>Characeae</taxon>
        <taxon>Chara</taxon>
    </lineage>
</organism>
<dbReference type="Gene3D" id="1.10.510.10">
    <property type="entry name" value="Transferase(Phosphotransferase) domain 1"/>
    <property type="match status" value="1"/>
</dbReference>
<evidence type="ECO:0000256" key="2">
    <source>
        <dbReference type="ARBA" id="ARBA00022840"/>
    </source>
</evidence>
<feature type="region of interest" description="Disordered" evidence="3">
    <location>
        <begin position="195"/>
        <end position="235"/>
    </location>
</feature>
<dbReference type="PANTHER" id="PTHR47989">
    <property type="entry name" value="OS01G0750732 PROTEIN"/>
    <property type="match status" value="1"/>
</dbReference>
<dbReference type="InterPro" id="IPR008271">
    <property type="entry name" value="Ser/Thr_kinase_AS"/>
</dbReference>
<feature type="compositionally biased region" description="Low complexity" evidence="3">
    <location>
        <begin position="121"/>
        <end position="147"/>
    </location>
</feature>
<dbReference type="SUPFAM" id="SSF56112">
    <property type="entry name" value="Protein kinase-like (PK-like)"/>
    <property type="match status" value="1"/>
</dbReference>
<keyword evidence="6" id="KW-1185">Reference proteome</keyword>
<dbReference type="Pfam" id="PF07714">
    <property type="entry name" value="PK_Tyr_Ser-Thr"/>
    <property type="match status" value="1"/>
</dbReference>
<feature type="region of interest" description="Disordered" evidence="3">
    <location>
        <begin position="597"/>
        <end position="632"/>
    </location>
</feature>
<dbReference type="Proteomes" id="UP000265515">
    <property type="component" value="Unassembled WGS sequence"/>
</dbReference>
<dbReference type="EMBL" id="BFEA01000288">
    <property type="protein sequence ID" value="GBG78200.1"/>
    <property type="molecule type" value="Genomic_DNA"/>
</dbReference>